<evidence type="ECO:0000256" key="1">
    <source>
        <dbReference type="SAM" id="MobiDB-lite"/>
    </source>
</evidence>
<sequence>MSLPAPPASAPAPESGPPRPVAAGERSLLPDVLRGLALLGILIVNVQNFAGFREWTQTGVDRAVQIVTDIFCNGRSISLFAMLFGWGAAGMLARYGPGTLARRLAVLLALGAAHHVLVWYGDIIAVYALLALALLFTARLSARMLVTLGGLLGTWWLLMGLLAGFSVLGSARPRFAGLPDLAPGLGYLELVARRAATFPEVLVADTLYNAPWLIGLFCLGAAAQRSGLLTRPQAHLPLLRRLAVWGLGAGLPLGALLAWLNTQGNVAAGLLAIPVRMGGGLATALGYVGVLGLFAARGRLGPLRAFAASGRVAMSNYIAQSLIMTTFFYPYGGAQYGQWGAAPAVLLALVVGLAQLPVSAWVLARFGSGPLERLTRLLVYGRVTRREPRAP</sequence>
<feature type="transmembrane region" description="Helical" evidence="2">
    <location>
        <begin position="117"/>
        <end position="138"/>
    </location>
</feature>
<dbReference type="PATRIC" id="fig|1476583.3.peg.1233"/>
<feature type="transmembrane region" description="Helical" evidence="2">
    <location>
        <begin position="145"/>
        <end position="168"/>
    </location>
</feature>
<feature type="transmembrane region" description="Helical" evidence="2">
    <location>
        <begin position="308"/>
        <end position="329"/>
    </location>
</feature>
<dbReference type="InterPro" id="IPR007349">
    <property type="entry name" value="DUF418"/>
</dbReference>
<dbReference type="eggNOG" id="COG2311">
    <property type="taxonomic scope" value="Bacteria"/>
</dbReference>
<feature type="transmembrane region" description="Helical" evidence="2">
    <location>
        <begin position="266"/>
        <end position="296"/>
    </location>
</feature>
<evidence type="ECO:0000313" key="4">
    <source>
        <dbReference type="EMBL" id="EYB68633.1"/>
    </source>
</evidence>
<comment type="caution">
    <text evidence="4">The sequence shown here is derived from an EMBL/GenBank/DDBJ whole genome shotgun (WGS) entry which is preliminary data.</text>
</comment>
<feature type="domain" description="DUF418" evidence="3">
    <location>
        <begin position="225"/>
        <end position="381"/>
    </location>
</feature>
<feature type="transmembrane region" description="Helical" evidence="2">
    <location>
        <begin position="77"/>
        <end position="97"/>
    </location>
</feature>
<organism evidence="4 5">
    <name type="scientific">Deinococcus phoenicis</name>
    <dbReference type="NCBI Taxonomy" id="1476583"/>
    <lineage>
        <taxon>Bacteria</taxon>
        <taxon>Thermotogati</taxon>
        <taxon>Deinococcota</taxon>
        <taxon>Deinococci</taxon>
        <taxon>Deinococcales</taxon>
        <taxon>Deinococcaceae</taxon>
        <taxon>Deinococcus</taxon>
    </lineage>
</organism>
<evidence type="ECO:0000256" key="2">
    <source>
        <dbReference type="SAM" id="Phobius"/>
    </source>
</evidence>
<feature type="transmembrane region" description="Helical" evidence="2">
    <location>
        <begin position="242"/>
        <end position="260"/>
    </location>
</feature>
<dbReference type="STRING" id="1476583.DEIPH_ctg018orf0017"/>
<dbReference type="EMBL" id="JHAC01000018">
    <property type="protein sequence ID" value="EYB68633.1"/>
    <property type="molecule type" value="Genomic_DNA"/>
</dbReference>
<feature type="transmembrane region" description="Helical" evidence="2">
    <location>
        <begin position="341"/>
        <end position="364"/>
    </location>
</feature>
<dbReference type="Pfam" id="PF04235">
    <property type="entry name" value="DUF418"/>
    <property type="match status" value="1"/>
</dbReference>
<keyword evidence="2" id="KW-1133">Transmembrane helix</keyword>
<feature type="compositionally biased region" description="Pro residues" evidence="1">
    <location>
        <begin position="1"/>
        <end position="20"/>
    </location>
</feature>
<dbReference type="InterPro" id="IPR052529">
    <property type="entry name" value="Bact_Transport_Assoc"/>
</dbReference>
<feature type="transmembrane region" description="Helical" evidence="2">
    <location>
        <begin position="36"/>
        <end position="56"/>
    </location>
</feature>
<gene>
    <name evidence="4" type="ORF">DEIPH_ctg018orf0017</name>
</gene>
<keyword evidence="2" id="KW-0472">Membrane</keyword>
<feature type="transmembrane region" description="Helical" evidence="2">
    <location>
        <begin position="210"/>
        <end position="230"/>
    </location>
</feature>
<evidence type="ECO:0000259" key="3">
    <source>
        <dbReference type="Pfam" id="PF04235"/>
    </source>
</evidence>
<dbReference type="PANTHER" id="PTHR30590:SF2">
    <property type="entry name" value="INNER MEMBRANE PROTEIN"/>
    <property type="match status" value="1"/>
</dbReference>
<proteinExistence type="predicted"/>
<dbReference type="AlphaFoldDB" id="A0A016QRF3"/>
<reference evidence="4 5" key="1">
    <citation type="submission" date="2014-03" db="EMBL/GenBank/DDBJ databases">
        <title>Draft genome sequence of Deinococcus phoenicis 1P10ME.</title>
        <authorList>
            <person name="Stepanov V.G."/>
            <person name="Vaishampayan P."/>
            <person name="Venkateswaran K."/>
            <person name="Fox G.E."/>
        </authorList>
    </citation>
    <scope>NUCLEOTIDE SEQUENCE [LARGE SCALE GENOMIC DNA]</scope>
    <source>
        <strain evidence="4 5">1P10ME</strain>
    </source>
</reference>
<accession>A0A016QRF3</accession>
<name>A0A016QRF3_9DEIO</name>
<dbReference type="PANTHER" id="PTHR30590">
    <property type="entry name" value="INNER MEMBRANE PROTEIN"/>
    <property type="match status" value="1"/>
</dbReference>
<dbReference type="RefSeq" id="WP_034355501.1">
    <property type="nucleotide sequence ID" value="NZ_JHAC01000018.1"/>
</dbReference>
<protein>
    <recommendedName>
        <fullName evidence="3">DUF418 domain-containing protein</fullName>
    </recommendedName>
</protein>
<dbReference type="OrthoDB" id="9807744at2"/>
<keyword evidence="5" id="KW-1185">Reference proteome</keyword>
<keyword evidence="2" id="KW-0812">Transmembrane</keyword>
<evidence type="ECO:0000313" key="5">
    <source>
        <dbReference type="Proteomes" id="UP000020492"/>
    </source>
</evidence>
<feature type="region of interest" description="Disordered" evidence="1">
    <location>
        <begin position="1"/>
        <end position="22"/>
    </location>
</feature>
<dbReference type="Proteomes" id="UP000020492">
    <property type="component" value="Unassembled WGS sequence"/>
</dbReference>